<dbReference type="Gene3D" id="2.60.120.1440">
    <property type="match status" value="1"/>
</dbReference>
<dbReference type="GO" id="GO:0016989">
    <property type="term" value="F:sigma factor antagonist activity"/>
    <property type="evidence" value="ECO:0007669"/>
    <property type="project" value="TreeGrafter"/>
</dbReference>
<evidence type="ECO:0000259" key="2">
    <source>
        <dbReference type="Pfam" id="PF04773"/>
    </source>
</evidence>
<dbReference type="OrthoDB" id="651134at2"/>
<protein>
    <submittedName>
        <fullName evidence="4">FecR family protein</fullName>
    </submittedName>
</protein>
<organism evidence="4 5">
    <name type="scientific">Pustulibacterium marinum</name>
    <dbReference type="NCBI Taxonomy" id="1224947"/>
    <lineage>
        <taxon>Bacteria</taxon>
        <taxon>Pseudomonadati</taxon>
        <taxon>Bacteroidota</taxon>
        <taxon>Flavobacteriia</taxon>
        <taxon>Flavobacteriales</taxon>
        <taxon>Flavobacteriaceae</taxon>
        <taxon>Pustulibacterium</taxon>
    </lineage>
</organism>
<dbReference type="InterPro" id="IPR006860">
    <property type="entry name" value="FecR"/>
</dbReference>
<feature type="domain" description="FecR protein" evidence="2">
    <location>
        <begin position="129"/>
        <end position="222"/>
    </location>
</feature>
<dbReference type="Pfam" id="PF16344">
    <property type="entry name" value="FecR_C"/>
    <property type="match status" value="1"/>
</dbReference>
<evidence type="ECO:0000313" key="5">
    <source>
        <dbReference type="Proteomes" id="UP000199138"/>
    </source>
</evidence>
<keyword evidence="1" id="KW-0812">Transmembrane</keyword>
<evidence type="ECO:0000259" key="3">
    <source>
        <dbReference type="Pfam" id="PF16344"/>
    </source>
</evidence>
<dbReference type="PANTHER" id="PTHR30273:SF2">
    <property type="entry name" value="PROTEIN FECR"/>
    <property type="match status" value="1"/>
</dbReference>
<accession>A0A1I7I2H4</accession>
<dbReference type="AlphaFoldDB" id="A0A1I7I2H4"/>
<sequence>MKDIEKQLLKDFQGERKFLLKKRIFSSVESYKRKKRLKRFSWAASFVLALGIGGYVFYSQEQAFDNEIYVDALENVKVDTTKNVSLVLADQTLSVAEKDSVISYTGKNNEILVGDSKVKEDKVALNTLVVPYGRRTKLQLIDGTNVWLNAGSRLVYPSVFKGKKRIVYLEGEAAFDVAHDKEHPFIVMAKDQEIEVLGTVFNVSSYKDEPFIKTALKSGSVKISYQAGDYISHKESVTIKPGEIASYSRSEASMNTAKGNVDNHFLWRDGLIVFKNDEFEYIVTRLSRYYNVPVKLQNTAREHQTFSGYLDLKNTVEEVLDVIKESSSFTYKKEENEILIE</sequence>
<dbReference type="Pfam" id="PF04773">
    <property type="entry name" value="FecR"/>
    <property type="match status" value="1"/>
</dbReference>
<dbReference type="PIRSF" id="PIRSF018266">
    <property type="entry name" value="FecR"/>
    <property type="match status" value="1"/>
</dbReference>
<keyword evidence="1" id="KW-0472">Membrane</keyword>
<dbReference type="Gene3D" id="3.55.50.30">
    <property type="match status" value="1"/>
</dbReference>
<gene>
    <name evidence="4" type="ORF">SAMN05216480_11298</name>
</gene>
<dbReference type="InterPro" id="IPR012373">
    <property type="entry name" value="Ferrdict_sens_TM"/>
</dbReference>
<reference evidence="4 5" key="1">
    <citation type="submission" date="2016-10" db="EMBL/GenBank/DDBJ databases">
        <authorList>
            <person name="de Groot N.N."/>
        </authorList>
    </citation>
    <scope>NUCLEOTIDE SEQUENCE [LARGE SCALE GENOMIC DNA]</scope>
    <source>
        <strain evidence="4 5">CGMCC 1.12333</strain>
    </source>
</reference>
<name>A0A1I7I2H4_9FLAO</name>
<dbReference type="EMBL" id="FPBK01000012">
    <property type="protein sequence ID" value="SFU67121.1"/>
    <property type="molecule type" value="Genomic_DNA"/>
</dbReference>
<feature type="transmembrane region" description="Helical" evidence="1">
    <location>
        <begin position="40"/>
        <end position="58"/>
    </location>
</feature>
<dbReference type="STRING" id="1224947.SAMN05216480_11298"/>
<evidence type="ECO:0000256" key="1">
    <source>
        <dbReference type="SAM" id="Phobius"/>
    </source>
</evidence>
<proteinExistence type="predicted"/>
<dbReference type="InterPro" id="IPR032508">
    <property type="entry name" value="FecR_C"/>
</dbReference>
<dbReference type="PANTHER" id="PTHR30273">
    <property type="entry name" value="PERIPLASMIC SIGNAL SENSOR AND SIGMA FACTOR ACTIVATOR FECR-RELATED"/>
    <property type="match status" value="1"/>
</dbReference>
<keyword evidence="1" id="KW-1133">Transmembrane helix</keyword>
<keyword evidence="5" id="KW-1185">Reference proteome</keyword>
<feature type="domain" description="Protein FecR C-terminal" evidence="3">
    <location>
        <begin position="272"/>
        <end position="340"/>
    </location>
</feature>
<dbReference type="RefSeq" id="WP_093025888.1">
    <property type="nucleotide sequence ID" value="NZ_FPBK01000012.1"/>
</dbReference>
<dbReference type="Proteomes" id="UP000199138">
    <property type="component" value="Unassembled WGS sequence"/>
</dbReference>
<evidence type="ECO:0000313" key="4">
    <source>
        <dbReference type="EMBL" id="SFU67121.1"/>
    </source>
</evidence>
<dbReference type="FunFam" id="2.60.120.1440:FF:000001">
    <property type="entry name" value="Putative anti-sigma factor"/>
    <property type="match status" value="1"/>
</dbReference>